<dbReference type="RefSeq" id="WP_119669376.1">
    <property type="nucleotide sequence ID" value="NZ_QXED01000005.1"/>
</dbReference>
<name>A0A418M753_9BACT</name>
<comment type="caution">
    <text evidence="3">The sequence shown here is derived from an EMBL/GenBank/DDBJ whole genome shotgun (WGS) entry which is preliminary data.</text>
</comment>
<dbReference type="InterPro" id="IPR025665">
    <property type="entry name" value="Beta-barrel_OMP_2"/>
</dbReference>
<sequence length="238" mass="25762">MMKIYCIALFILVINATGVAQNYTAISLRAGGGVASSSFPNSVTSVGGQQSALKFSSVYSYMVGVGVNLPLGGRVSFQPEVMYIRKGYAYTYTESGDFYRERYYFNCIEVPLLLKAAFAKDRFRAFVFAGPSVSYALNARYTTKLSSGGSQTTESGKVVFSDGEPSGNTYYFDTNKFRQFDVGVQGGVAVGARLGTGIFLIELRGGLGLLDFNREEESKFRTGTVALSYSIPLGSISK</sequence>
<accession>A0A418M753</accession>
<proteinExistence type="predicted"/>
<reference evidence="3 4" key="1">
    <citation type="submission" date="2018-08" db="EMBL/GenBank/DDBJ databases">
        <title>Fibrisoma montanum sp. nov., isolated from Danxia mountain soil.</title>
        <authorList>
            <person name="Huang Y."/>
        </authorList>
    </citation>
    <scope>NUCLEOTIDE SEQUENCE [LARGE SCALE GENOMIC DNA]</scope>
    <source>
        <strain evidence="3 4">HYT19</strain>
    </source>
</reference>
<evidence type="ECO:0000313" key="3">
    <source>
        <dbReference type="EMBL" id="RIV21585.1"/>
    </source>
</evidence>
<evidence type="ECO:0000313" key="4">
    <source>
        <dbReference type="Proteomes" id="UP000283523"/>
    </source>
</evidence>
<evidence type="ECO:0000256" key="1">
    <source>
        <dbReference type="SAM" id="SignalP"/>
    </source>
</evidence>
<feature type="signal peptide" evidence="1">
    <location>
        <begin position="1"/>
        <end position="20"/>
    </location>
</feature>
<dbReference type="Proteomes" id="UP000283523">
    <property type="component" value="Unassembled WGS sequence"/>
</dbReference>
<keyword evidence="1" id="KW-0732">Signal</keyword>
<keyword evidence="4" id="KW-1185">Reference proteome</keyword>
<dbReference type="Pfam" id="PF13568">
    <property type="entry name" value="OMP_b-brl_2"/>
    <property type="match status" value="1"/>
</dbReference>
<protein>
    <submittedName>
        <fullName evidence="3">PorT family protein</fullName>
    </submittedName>
</protein>
<dbReference type="EMBL" id="QXED01000005">
    <property type="protein sequence ID" value="RIV21585.1"/>
    <property type="molecule type" value="Genomic_DNA"/>
</dbReference>
<dbReference type="OrthoDB" id="947434at2"/>
<evidence type="ECO:0000259" key="2">
    <source>
        <dbReference type="Pfam" id="PF13568"/>
    </source>
</evidence>
<feature type="domain" description="Outer membrane protein beta-barrel" evidence="2">
    <location>
        <begin position="20"/>
        <end position="211"/>
    </location>
</feature>
<gene>
    <name evidence="3" type="ORF">DYU11_19490</name>
</gene>
<organism evidence="3 4">
    <name type="scientific">Fibrisoma montanum</name>
    <dbReference type="NCBI Taxonomy" id="2305895"/>
    <lineage>
        <taxon>Bacteria</taxon>
        <taxon>Pseudomonadati</taxon>
        <taxon>Bacteroidota</taxon>
        <taxon>Cytophagia</taxon>
        <taxon>Cytophagales</taxon>
        <taxon>Spirosomataceae</taxon>
        <taxon>Fibrisoma</taxon>
    </lineage>
</organism>
<feature type="chain" id="PRO_5019169632" evidence="1">
    <location>
        <begin position="21"/>
        <end position="238"/>
    </location>
</feature>
<dbReference type="AlphaFoldDB" id="A0A418M753"/>